<feature type="transmembrane region" description="Helical" evidence="11">
    <location>
        <begin position="421"/>
        <end position="442"/>
    </location>
</feature>
<evidence type="ECO:0000259" key="12">
    <source>
        <dbReference type="Pfam" id="PF01514"/>
    </source>
</evidence>
<keyword evidence="14" id="KW-0966">Cell projection</keyword>
<gene>
    <name evidence="14" type="primary">fliF</name>
    <name evidence="14" type="ORF">NCTC12360_02340</name>
</gene>
<evidence type="ECO:0000256" key="11">
    <source>
        <dbReference type="SAM" id="Phobius"/>
    </source>
</evidence>
<proteinExistence type="inferred from homology"/>
<dbReference type="PANTHER" id="PTHR30046:SF0">
    <property type="entry name" value="FLAGELLAR M-RING PROTEIN"/>
    <property type="match status" value="1"/>
</dbReference>
<accession>A0A376H0P4</accession>
<evidence type="ECO:0000256" key="4">
    <source>
        <dbReference type="ARBA" id="ARBA00022475"/>
    </source>
</evidence>
<keyword evidence="8 9" id="KW-0975">Bacterial flagellum</keyword>
<evidence type="ECO:0000256" key="1">
    <source>
        <dbReference type="ARBA" id="ARBA00004117"/>
    </source>
</evidence>
<evidence type="ECO:0000256" key="9">
    <source>
        <dbReference type="PIRNR" id="PIRNR004862"/>
    </source>
</evidence>
<keyword evidence="6 11" id="KW-1133">Transmembrane helix</keyword>
<keyword evidence="15" id="KW-1185">Reference proteome</keyword>
<feature type="domain" description="Flagellar M-ring C-terminal" evidence="13">
    <location>
        <begin position="254"/>
        <end position="396"/>
    </location>
</feature>
<dbReference type="InterPro" id="IPR045851">
    <property type="entry name" value="AMP-bd_C_sf"/>
</dbReference>
<keyword evidence="5 11" id="KW-0812">Transmembrane</keyword>
<sequence>MMEKLKEWPDLIKERWQAQSSLKKLIAILSVISVIGVAATMYYLNTRVEYGVLFTDLSEADAGAITNDLTDQKIDYKLTDNGTTILIAKEQIDEYRIELAVENKLPNTATGFELFDDASMMTTDEDRKIMYQRAVTGELQRAIETLDSVKSAKVLLVMPEDSVFSSEESKPTASIILTLKNQQISDEAVQGIVTLTSGAVEKLEPENVKVVDSSGNTLTIEKDENSQLSSLNSKYIAIKNEYEKILEEKVSKLLAPIYGEDKFQVSINLDLNFDSIESTKVTYDDPEIRKETVQAAGSGEAIQEAQTGTVDDNVSNVTGDDGDAGSSYSRSVENELNTETTKRITAPGMIQRMTSSVVVNADLSQNDQAELQLLIASAVGYDADRGDDIAIQGFDFAQATAEVEETEGTEQLAAAKGYLKYIIFGGIALVVILLVLFVIGLVRKRREDQISVDVTQELPVAHPAVSEPAPVMEESEEIVFGGLGHNVDTSVEESNEPEQEPVEENSLNHSAKQHADSNPEVAAELIKAWMKEK</sequence>
<evidence type="ECO:0000256" key="7">
    <source>
        <dbReference type="ARBA" id="ARBA00023136"/>
    </source>
</evidence>
<feature type="compositionally biased region" description="Acidic residues" evidence="10">
    <location>
        <begin position="490"/>
        <end position="503"/>
    </location>
</feature>
<dbReference type="InterPro" id="IPR013556">
    <property type="entry name" value="Flag_M-ring_C"/>
</dbReference>
<dbReference type="GO" id="GO:0005886">
    <property type="term" value="C:plasma membrane"/>
    <property type="evidence" value="ECO:0007669"/>
    <property type="project" value="UniProtKB-SubCell"/>
</dbReference>
<dbReference type="Pfam" id="PF01514">
    <property type="entry name" value="YscJ_FliF"/>
    <property type="match status" value="1"/>
</dbReference>
<protein>
    <recommendedName>
        <fullName evidence="9">Flagellar M-ring protein</fullName>
    </recommendedName>
</protein>
<evidence type="ECO:0000256" key="10">
    <source>
        <dbReference type="SAM" id="MobiDB-lite"/>
    </source>
</evidence>
<evidence type="ECO:0000313" key="14">
    <source>
        <dbReference type="EMBL" id="STD83853.1"/>
    </source>
</evidence>
<organism evidence="14 15">
    <name type="scientific">Enterococcus gallinarum</name>
    <dbReference type="NCBI Taxonomy" id="1353"/>
    <lineage>
        <taxon>Bacteria</taxon>
        <taxon>Bacillati</taxon>
        <taxon>Bacillota</taxon>
        <taxon>Bacilli</taxon>
        <taxon>Lactobacillales</taxon>
        <taxon>Enterococcaceae</taxon>
        <taxon>Enterococcus</taxon>
    </lineage>
</organism>
<keyword evidence="14" id="KW-0282">Flagellum</keyword>
<keyword evidence="4" id="KW-1003">Cell membrane</keyword>
<dbReference type="Proteomes" id="UP000254807">
    <property type="component" value="Unassembled WGS sequence"/>
</dbReference>
<comment type="similarity">
    <text evidence="3 9">Belongs to the FliF family.</text>
</comment>
<evidence type="ECO:0000256" key="3">
    <source>
        <dbReference type="ARBA" id="ARBA00007971"/>
    </source>
</evidence>
<feature type="transmembrane region" description="Helical" evidence="11">
    <location>
        <begin position="25"/>
        <end position="44"/>
    </location>
</feature>
<dbReference type="AlphaFoldDB" id="A0A376H0P4"/>
<evidence type="ECO:0000256" key="5">
    <source>
        <dbReference type="ARBA" id="ARBA00022692"/>
    </source>
</evidence>
<name>A0A376H0P4_ENTGA</name>
<dbReference type="PRINTS" id="PR01009">
    <property type="entry name" value="FLGMRINGFLIF"/>
</dbReference>
<dbReference type="InterPro" id="IPR006182">
    <property type="entry name" value="FliF_N_dom"/>
</dbReference>
<feature type="domain" description="Flagellar M-ring N-terminal" evidence="12">
    <location>
        <begin position="46"/>
        <end position="219"/>
    </location>
</feature>
<evidence type="ECO:0000259" key="13">
    <source>
        <dbReference type="Pfam" id="PF08345"/>
    </source>
</evidence>
<dbReference type="PIRSF" id="PIRSF004862">
    <property type="entry name" value="FliF"/>
    <property type="match status" value="1"/>
</dbReference>
<feature type="region of interest" description="Disordered" evidence="10">
    <location>
        <begin position="487"/>
        <end position="519"/>
    </location>
</feature>
<dbReference type="PANTHER" id="PTHR30046">
    <property type="entry name" value="FLAGELLAR M-RING PROTEIN"/>
    <property type="match status" value="1"/>
</dbReference>
<dbReference type="NCBIfam" id="TIGR00206">
    <property type="entry name" value="fliF"/>
    <property type="match status" value="1"/>
</dbReference>
<comment type="subcellular location">
    <subcellularLocation>
        <location evidence="1 9">Bacterial flagellum basal body</location>
    </subcellularLocation>
    <subcellularLocation>
        <location evidence="2">Cell membrane</location>
        <topology evidence="2">Multi-pass membrane protein</topology>
    </subcellularLocation>
</comment>
<reference evidence="14 15" key="1">
    <citation type="submission" date="2018-06" db="EMBL/GenBank/DDBJ databases">
        <authorList>
            <consortium name="Pathogen Informatics"/>
            <person name="Doyle S."/>
        </authorList>
    </citation>
    <scope>NUCLEOTIDE SEQUENCE [LARGE SCALE GENOMIC DNA]</scope>
    <source>
        <strain evidence="14 15">NCTC12360</strain>
    </source>
</reference>
<evidence type="ECO:0000256" key="2">
    <source>
        <dbReference type="ARBA" id="ARBA00004651"/>
    </source>
</evidence>
<feature type="compositionally biased region" description="Polar residues" evidence="10">
    <location>
        <begin position="326"/>
        <end position="337"/>
    </location>
</feature>
<dbReference type="GO" id="GO:0009431">
    <property type="term" value="C:bacterial-type flagellum basal body, MS ring"/>
    <property type="evidence" value="ECO:0007669"/>
    <property type="project" value="InterPro"/>
</dbReference>
<keyword evidence="14" id="KW-0969">Cilium</keyword>
<dbReference type="InterPro" id="IPR000067">
    <property type="entry name" value="FlgMring_FliF"/>
</dbReference>
<evidence type="ECO:0000256" key="6">
    <source>
        <dbReference type="ARBA" id="ARBA00022989"/>
    </source>
</evidence>
<comment type="function">
    <text evidence="9">The M ring may be actively involved in energy transduction.</text>
</comment>
<feature type="region of interest" description="Disordered" evidence="10">
    <location>
        <begin position="311"/>
        <end position="337"/>
    </location>
</feature>
<evidence type="ECO:0000256" key="8">
    <source>
        <dbReference type="ARBA" id="ARBA00023143"/>
    </source>
</evidence>
<dbReference type="EMBL" id="UFYW01000001">
    <property type="protein sequence ID" value="STD83853.1"/>
    <property type="molecule type" value="Genomic_DNA"/>
</dbReference>
<dbReference type="Pfam" id="PF08345">
    <property type="entry name" value="YscJ_FliF_C"/>
    <property type="match status" value="1"/>
</dbReference>
<dbReference type="Gene3D" id="3.30.300.30">
    <property type="match status" value="1"/>
</dbReference>
<dbReference type="GO" id="GO:0071973">
    <property type="term" value="P:bacterial-type flagellum-dependent cell motility"/>
    <property type="evidence" value="ECO:0007669"/>
    <property type="project" value="InterPro"/>
</dbReference>
<evidence type="ECO:0000313" key="15">
    <source>
        <dbReference type="Proteomes" id="UP000254807"/>
    </source>
</evidence>
<dbReference type="InterPro" id="IPR043427">
    <property type="entry name" value="YscJ/FliF"/>
</dbReference>
<dbReference type="GO" id="GO:0003774">
    <property type="term" value="F:cytoskeletal motor activity"/>
    <property type="evidence" value="ECO:0007669"/>
    <property type="project" value="InterPro"/>
</dbReference>
<keyword evidence="7 11" id="KW-0472">Membrane</keyword>